<protein>
    <submittedName>
        <fullName evidence="15">Alkane 1-monooxygenase</fullName>
    </submittedName>
</protein>
<feature type="transmembrane region" description="Helical" evidence="13">
    <location>
        <begin position="131"/>
        <end position="151"/>
    </location>
</feature>
<sequence length="424" mass="47525">MAEDRVISSDNERVGADETSHGKSTTVRHDKYRYWWLMGYWPLVVVAVTLWAYFASGGNALTALIPITFLFVGTPLIDMIIGEDNDNVADDIADALENDPWYRWIIYAMIPQHYFTFIATIWLVATQSMPLWADIGLIAGVATINGFAIILGHELGHKPKDTLDWTMAKISVGANGYGHFYIEHNRGHHVKVSTPEDCSSARMGESIFEFALRDIPGALIGGVTKEAERLKRQGHGFWTWRNDILQSWSISVAVAVALVVWLGWAVIPFIALHHLISWYGLTQSNYVAHYGLLRGKRANGKYEPCQPRHSWNANHIFSNLMLIDLQRHSDHHANPMRSYPALRNFDDIPRLPWGYLGAMAIANIPPLWFHIMNPKVAEWADGDVTKANLQPRKRDHLIAKYGSKGGDSGAPEGDNAKPVLGPAE</sequence>
<dbReference type="PANTHER" id="PTHR38674:SF1">
    <property type="entry name" value="ALKANE 1-MONOOXYGENASE 1"/>
    <property type="match status" value="1"/>
</dbReference>
<proteinExistence type="inferred from homology"/>
<feature type="region of interest" description="Disordered" evidence="12">
    <location>
        <begin position="1"/>
        <end position="23"/>
    </location>
</feature>
<evidence type="ECO:0000256" key="5">
    <source>
        <dbReference type="ARBA" id="ARBA00022692"/>
    </source>
</evidence>
<dbReference type="InterPro" id="IPR005804">
    <property type="entry name" value="FA_desaturase_dom"/>
</dbReference>
<dbReference type="EMBL" id="VCJR02000002">
    <property type="protein sequence ID" value="NHK28162.1"/>
    <property type="molecule type" value="Genomic_DNA"/>
</dbReference>
<feature type="transmembrane region" description="Helical" evidence="13">
    <location>
        <begin position="34"/>
        <end position="54"/>
    </location>
</feature>
<feature type="transmembrane region" description="Helical" evidence="13">
    <location>
        <begin position="61"/>
        <end position="81"/>
    </location>
</feature>
<name>A0ABX0HP80_9PROT</name>
<keyword evidence="10" id="KW-0503">Monooxygenase</keyword>
<evidence type="ECO:0000256" key="4">
    <source>
        <dbReference type="ARBA" id="ARBA00022519"/>
    </source>
</evidence>
<keyword evidence="4" id="KW-0997">Cell inner membrane</keyword>
<reference evidence="15 16" key="1">
    <citation type="submission" date="2020-02" db="EMBL/GenBank/DDBJ databases">
        <title>Genome sequence of Parvularcula flava strain NH6-79.</title>
        <authorList>
            <person name="Abdul Karim M.H."/>
            <person name="Lam M.Q."/>
            <person name="Chen S.J."/>
            <person name="Yahya A."/>
            <person name="Shahir S."/>
            <person name="Shamsir M.S."/>
            <person name="Chong C.S."/>
        </authorList>
    </citation>
    <scope>NUCLEOTIDE SEQUENCE [LARGE SCALE GENOMIC DNA]</scope>
    <source>
        <strain evidence="15 16">NH6-79</strain>
    </source>
</reference>
<evidence type="ECO:0000256" key="11">
    <source>
        <dbReference type="ARBA" id="ARBA00023136"/>
    </source>
</evidence>
<keyword evidence="7 13" id="KW-1133">Transmembrane helix</keyword>
<dbReference type="CDD" id="cd03512">
    <property type="entry name" value="Alkane-hydroxylase"/>
    <property type="match status" value="1"/>
</dbReference>
<evidence type="ECO:0000256" key="8">
    <source>
        <dbReference type="ARBA" id="ARBA00023002"/>
    </source>
</evidence>
<keyword evidence="8" id="KW-0560">Oxidoreductase</keyword>
<feature type="transmembrane region" description="Helical" evidence="13">
    <location>
        <begin position="101"/>
        <end position="124"/>
    </location>
</feature>
<evidence type="ECO:0000256" key="3">
    <source>
        <dbReference type="ARBA" id="ARBA00022475"/>
    </source>
</evidence>
<organism evidence="15 16">
    <name type="scientific">Aquisalinus luteolus</name>
    <dbReference type="NCBI Taxonomy" id="1566827"/>
    <lineage>
        <taxon>Bacteria</taxon>
        <taxon>Pseudomonadati</taxon>
        <taxon>Pseudomonadota</taxon>
        <taxon>Alphaproteobacteria</taxon>
        <taxon>Parvularculales</taxon>
        <taxon>Parvularculaceae</taxon>
        <taxon>Aquisalinus</taxon>
    </lineage>
</organism>
<feature type="domain" description="Fatty acid desaturase" evidence="14">
    <location>
        <begin position="132"/>
        <end position="345"/>
    </location>
</feature>
<gene>
    <name evidence="15" type="ORF">FF098_009630</name>
</gene>
<dbReference type="RefSeq" id="WP_155139939.1">
    <property type="nucleotide sequence ID" value="NZ_BMGZ01000002.1"/>
</dbReference>
<dbReference type="InterPro" id="IPR033885">
    <property type="entry name" value="AlkB/XylM"/>
</dbReference>
<dbReference type="Pfam" id="PF00487">
    <property type="entry name" value="FA_desaturase"/>
    <property type="match status" value="1"/>
</dbReference>
<evidence type="ECO:0000313" key="15">
    <source>
        <dbReference type="EMBL" id="NHK28162.1"/>
    </source>
</evidence>
<keyword evidence="3" id="KW-1003">Cell membrane</keyword>
<evidence type="ECO:0000256" key="13">
    <source>
        <dbReference type="SAM" id="Phobius"/>
    </source>
</evidence>
<evidence type="ECO:0000256" key="7">
    <source>
        <dbReference type="ARBA" id="ARBA00022989"/>
    </source>
</evidence>
<comment type="similarity">
    <text evidence="2">Belongs to the fatty acid desaturase type 1 family. AlkB subfamily.</text>
</comment>
<evidence type="ECO:0000256" key="12">
    <source>
        <dbReference type="SAM" id="MobiDB-lite"/>
    </source>
</evidence>
<evidence type="ECO:0000256" key="6">
    <source>
        <dbReference type="ARBA" id="ARBA00022723"/>
    </source>
</evidence>
<evidence type="ECO:0000256" key="10">
    <source>
        <dbReference type="ARBA" id="ARBA00023033"/>
    </source>
</evidence>
<comment type="caution">
    <text evidence="15">The sequence shown here is derived from an EMBL/GenBank/DDBJ whole genome shotgun (WGS) entry which is preliminary data.</text>
</comment>
<keyword evidence="11 13" id="KW-0472">Membrane</keyword>
<evidence type="ECO:0000313" key="16">
    <source>
        <dbReference type="Proteomes" id="UP000818603"/>
    </source>
</evidence>
<feature type="transmembrane region" description="Helical" evidence="13">
    <location>
        <begin position="248"/>
        <end position="272"/>
    </location>
</feature>
<dbReference type="Proteomes" id="UP000818603">
    <property type="component" value="Unassembled WGS sequence"/>
</dbReference>
<comment type="subcellular location">
    <subcellularLocation>
        <location evidence="1">Cell inner membrane</location>
        <topology evidence="1">Multi-pass membrane protein</topology>
    </subcellularLocation>
</comment>
<evidence type="ECO:0000256" key="9">
    <source>
        <dbReference type="ARBA" id="ARBA00023004"/>
    </source>
</evidence>
<dbReference type="PANTHER" id="PTHR38674">
    <property type="entry name" value="ALKANE 1-MONOOXYGENASE 1"/>
    <property type="match status" value="1"/>
</dbReference>
<keyword evidence="5 13" id="KW-0812">Transmembrane</keyword>
<evidence type="ECO:0000256" key="1">
    <source>
        <dbReference type="ARBA" id="ARBA00004429"/>
    </source>
</evidence>
<evidence type="ECO:0000259" key="14">
    <source>
        <dbReference type="Pfam" id="PF00487"/>
    </source>
</evidence>
<keyword evidence="16" id="KW-1185">Reference proteome</keyword>
<feature type="region of interest" description="Disordered" evidence="12">
    <location>
        <begin position="391"/>
        <end position="424"/>
    </location>
</feature>
<accession>A0ABX0HP80</accession>
<keyword evidence="9" id="KW-0408">Iron</keyword>
<evidence type="ECO:0000256" key="2">
    <source>
        <dbReference type="ARBA" id="ARBA00010823"/>
    </source>
</evidence>
<keyword evidence="6" id="KW-0479">Metal-binding</keyword>